<feature type="region of interest" description="Disordered" evidence="1">
    <location>
        <begin position="478"/>
        <end position="531"/>
    </location>
</feature>
<dbReference type="RefSeq" id="XP_013417116.1">
    <property type="nucleotide sequence ID" value="XM_013561662.1"/>
</dbReference>
<sequence>MTLGPEAFTSSASMADSEQGTKEEKSAEAVVESVAPDAPKDVTAETQNETSGEPPATDSANDVEPVPDVQVETGPQMSEVESEAKGQAAQEVKAEELVEPAGSETSDTKQNVRFAGEDNLPKVSATTTDYVTVTNFPEKPVFDEEKLRSENIWAKTTGARNLVKCQEQLMKLLGNLHNELDRADSDISRTCPTGTRGHKTSHSYHYEDEDEDEDYEPPPRYPRVAALAGYGRETSKSRSISREETPEYEPPRYRSYEASLSRYRPTYADSFSSRYPRVSSSVDRESTGSADAYVPHYGSSYGSTYVPGSYTRRYGTGNIDQREDEGSYRYGSAYAHRPNIGYSFEPEGEGYTEYEPETKPLHRHRSLSPEDPSLTEDLPATSSYLRKSYTPRYTPVVEDTQGDSDYPGSRYSYQRSTVPPYATDNTDNFQSTYRASFAPSASKERESVDNTSSLESRIASGDTFIGLLSDYASRIRERNPGRNDDDLLSVRPRYEARALSPSLPRYTPGSYRERQGSQYRHTSPPRVASKV</sequence>
<dbReference type="KEGG" id="lak:106178472"/>
<feature type="region of interest" description="Disordered" evidence="1">
    <location>
        <begin position="1"/>
        <end position="117"/>
    </location>
</feature>
<reference evidence="3" key="1">
    <citation type="submission" date="2025-08" db="UniProtKB">
        <authorList>
            <consortium name="RefSeq"/>
        </authorList>
    </citation>
    <scope>IDENTIFICATION</scope>
    <source>
        <tissue evidence="3">Gonads</tissue>
    </source>
</reference>
<feature type="compositionally biased region" description="Polar residues" evidence="1">
    <location>
        <begin position="8"/>
        <end position="18"/>
    </location>
</feature>
<protein>
    <submittedName>
        <fullName evidence="3">Uncharacterized protein LOC106178472 isoform X1</fullName>
    </submittedName>
</protein>
<feature type="compositionally biased region" description="Low complexity" evidence="1">
    <location>
        <begin position="271"/>
        <end position="281"/>
    </location>
</feature>
<feature type="compositionally biased region" description="Polar residues" evidence="1">
    <location>
        <begin position="411"/>
        <end position="428"/>
    </location>
</feature>
<dbReference type="GeneID" id="106178472"/>
<gene>
    <name evidence="3" type="primary">LOC106178472</name>
</gene>
<feature type="region of interest" description="Disordered" evidence="1">
    <location>
        <begin position="185"/>
        <end position="254"/>
    </location>
</feature>
<proteinExistence type="predicted"/>
<feature type="region of interest" description="Disordered" evidence="1">
    <location>
        <begin position="271"/>
        <end position="302"/>
    </location>
</feature>
<organism evidence="2 3">
    <name type="scientific">Lingula anatina</name>
    <name type="common">Brachiopod</name>
    <name type="synonym">Lingula unguis</name>
    <dbReference type="NCBI Taxonomy" id="7574"/>
    <lineage>
        <taxon>Eukaryota</taxon>
        <taxon>Metazoa</taxon>
        <taxon>Spiralia</taxon>
        <taxon>Lophotrochozoa</taxon>
        <taxon>Brachiopoda</taxon>
        <taxon>Linguliformea</taxon>
        <taxon>Lingulata</taxon>
        <taxon>Lingulida</taxon>
        <taxon>Linguloidea</taxon>
        <taxon>Lingulidae</taxon>
        <taxon>Lingula</taxon>
    </lineage>
</organism>
<name>A0A1S3K4E0_LINAN</name>
<feature type="compositionally biased region" description="Basic and acidic residues" evidence="1">
    <location>
        <begin position="233"/>
        <end position="254"/>
    </location>
</feature>
<accession>A0A1S3K4E0</accession>
<evidence type="ECO:0000256" key="1">
    <source>
        <dbReference type="SAM" id="MobiDB-lite"/>
    </source>
</evidence>
<dbReference type="InParanoid" id="A0A1S3K4E0"/>
<evidence type="ECO:0000313" key="3">
    <source>
        <dbReference type="RefSeq" id="XP_013417116.1"/>
    </source>
</evidence>
<evidence type="ECO:0000313" key="2">
    <source>
        <dbReference type="Proteomes" id="UP000085678"/>
    </source>
</evidence>
<keyword evidence="2" id="KW-1185">Reference proteome</keyword>
<feature type="region of interest" description="Disordered" evidence="1">
    <location>
        <begin position="349"/>
        <end position="382"/>
    </location>
</feature>
<dbReference type="Proteomes" id="UP000085678">
    <property type="component" value="Unplaced"/>
</dbReference>
<feature type="compositionally biased region" description="Acidic residues" evidence="1">
    <location>
        <begin position="207"/>
        <end position="216"/>
    </location>
</feature>
<dbReference type="AlphaFoldDB" id="A0A1S3K4E0"/>
<feature type="region of interest" description="Disordered" evidence="1">
    <location>
        <begin position="395"/>
        <end position="428"/>
    </location>
</feature>